<dbReference type="Gene3D" id="3.10.20.90">
    <property type="entry name" value="Phosphatidylinositol 3-kinase Catalytic Subunit, Chain A, domain 1"/>
    <property type="match status" value="1"/>
</dbReference>
<feature type="compositionally biased region" description="Basic and acidic residues" evidence="1">
    <location>
        <begin position="454"/>
        <end position="506"/>
    </location>
</feature>
<reference evidence="3" key="1">
    <citation type="submission" date="2020-06" db="EMBL/GenBank/DDBJ databases">
        <title>WGS assembly of Ceratodon purpureus strain R40.</title>
        <authorList>
            <person name="Carey S.B."/>
            <person name="Jenkins J."/>
            <person name="Shu S."/>
            <person name="Lovell J.T."/>
            <person name="Sreedasyam A."/>
            <person name="Maumus F."/>
            <person name="Tiley G.P."/>
            <person name="Fernandez-Pozo N."/>
            <person name="Barry K."/>
            <person name="Chen C."/>
            <person name="Wang M."/>
            <person name="Lipzen A."/>
            <person name="Daum C."/>
            <person name="Saski C.A."/>
            <person name="Payton A.C."/>
            <person name="Mcbreen J.C."/>
            <person name="Conrad R.E."/>
            <person name="Kollar L.M."/>
            <person name="Olsson S."/>
            <person name="Huttunen S."/>
            <person name="Landis J.B."/>
            <person name="Wickett N.J."/>
            <person name="Johnson M.G."/>
            <person name="Rensing S.A."/>
            <person name="Grimwood J."/>
            <person name="Schmutz J."/>
            <person name="Mcdaniel S.F."/>
        </authorList>
    </citation>
    <scope>NUCLEOTIDE SEQUENCE</scope>
    <source>
        <strain evidence="3">R40</strain>
    </source>
</reference>
<feature type="region of interest" description="Disordered" evidence="1">
    <location>
        <begin position="380"/>
        <end position="509"/>
    </location>
</feature>
<keyword evidence="4" id="KW-1185">Reference proteome</keyword>
<dbReference type="InterPro" id="IPR036339">
    <property type="entry name" value="PUB-like_dom_sf"/>
</dbReference>
<protein>
    <recommendedName>
        <fullName evidence="2">WLM domain-containing protein</fullName>
    </recommendedName>
</protein>
<feature type="compositionally biased region" description="Basic and acidic residues" evidence="1">
    <location>
        <begin position="415"/>
        <end position="428"/>
    </location>
</feature>
<dbReference type="Gene3D" id="1.20.58.2190">
    <property type="match status" value="1"/>
</dbReference>
<sequence>MEVERDKMALGVSYRGKTYAAEVSVDATVGELGKQLSQLTGVALHTMRLLVPQGRRVAAAALLPASEEHSSKTLQNSGIFSGITLRMMGATAEEVKEVSVNKRMESRVIGFEEEERRQKLRSMLGTRSQLPKGPYIFSDFQTLKLPGIELNPPPARALVIMHKLASDPGIVAIMNKHKWQVGIMTELAPVGYVGISPKCLLGFNKNRGQEISLRLRTDDLRGFRKYESIKKTLLHELAHMVHDEHDEKFNALDRQLNQEAIALDWTKAAGHTLSGARFVEDDEPMDVGGVTSGHKLGGSLPPSANIRSTAALAAIMRLEKEKNQAGNVGTTGRVGTSEPDPDDSLGHESVGLSSRSPVEKMNEPDPDEVGAEIVVVAEGEEPDPDEALQRSEEPDPDESTFSTLANTSLTVSATREQEPDPDDSRAEPDPDDALFIDQEKITTGGFQEPDPDDMTTKEKVSQEPDPDECMHAADEPDPDESMRDREEPDPDESGRTHEPDPDENGHALDLGTVNDEIARIQDTATAAMTRLQNAVNTLKQQASPAETTAAIRTLFTILRNVIDHPNEDKYRRLRKGNPNIHNKVAKYEGAVEVLQAVGFADGEPGGGANDCLILKRSDPGLLWLACSVLQDSLA</sequence>
<accession>A0A8T0G7V9</accession>
<dbReference type="PANTHER" id="PTHR47796:SF1">
    <property type="entry name" value="OS08G0500800 PROTEIN"/>
    <property type="match status" value="1"/>
</dbReference>
<dbReference type="InterPro" id="IPR018997">
    <property type="entry name" value="PUB_domain"/>
</dbReference>
<dbReference type="InterPro" id="IPR029071">
    <property type="entry name" value="Ubiquitin-like_domsf"/>
</dbReference>
<dbReference type="CDD" id="cd10463">
    <property type="entry name" value="PUB_WLM"/>
    <property type="match status" value="1"/>
</dbReference>
<evidence type="ECO:0000313" key="3">
    <source>
        <dbReference type="EMBL" id="KAG0555120.1"/>
    </source>
</evidence>
<dbReference type="CDD" id="cd17039">
    <property type="entry name" value="Ubl_ubiquitin_like"/>
    <property type="match status" value="1"/>
</dbReference>
<dbReference type="PANTHER" id="PTHR47796">
    <property type="entry name" value="ZINC METALLOPROTEINASE-LIKE PROTEIN"/>
    <property type="match status" value="1"/>
</dbReference>
<feature type="compositionally biased region" description="Polar residues" evidence="1">
    <location>
        <begin position="399"/>
        <end position="414"/>
    </location>
</feature>
<evidence type="ECO:0000259" key="2">
    <source>
        <dbReference type="PROSITE" id="PS51397"/>
    </source>
</evidence>
<evidence type="ECO:0000256" key="1">
    <source>
        <dbReference type="SAM" id="MobiDB-lite"/>
    </source>
</evidence>
<evidence type="ECO:0000313" key="4">
    <source>
        <dbReference type="Proteomes" id="UP000822688"/>
    </source>
</evidence>
<feature type="compositionally biased region" description="Polar residues" evidence="1">
    <location>
        <begin position="324"/>
        <end position="334"/>
    </location>
</feature>
<dbReference type="PROSITE" id="PS51397">
    <property type="entry name" value="WLM"/>
    <property type="match status" value="1"/>
</dbReference>
<organism evidence="3 4">
    <name type="scientific">Ceratodon purpureus</name>
    <name type="common">Fire moss</name>
    <name type="synonym">Dicranum purpureum</name>
    <dbReference type="NCBI Taxonomy" id="3225"/>
    <lineage>
        <taxon>Eukaryota</taxon>
        <taxon>Viridiplantae</taxon>
        <taxon>Streptophyta</taxon>
        <taxon>Embryophyta</taxon>
        <taxon>Bryophyta</taxon>
        <taxon>Bryophytina</taxon>
        <taxon>Bryopsida</taxon>
        <taxon>Dicranidae</taxon>
        <taxon>Pseudoditrichales</taxon>
        <taxon>Ditrichaceae</taxon>
        <taxon>Ceratodon</taxon>
    </lineage>
</organism>
<dbReference type="AlphaFoldDB" id="A0A8T0G7V9"/>
<dbReference type="InterPro" id="IPR013536">
    <property type="entry name" value="WLM_dom"/>
</dbReference>
<dbReference type="SUPFAM" id="SSF143503">
    <property type="entry name" value="PUG domain-like"/>
    <property type="match status" value="1"/>
</dbReference>
<dbReference type="Proteomes" id="UP000822688">
    <property type="component" value="Chromosome 12"/>
</dbReference>
<name>A0A8T0G7V9_CERPU</name>
<dbReference type="Pfam" id="PF09409">
    <property type="entry name" value="PUB"/>
    <property type="match status" value="1"/>
</dbReference>
<proteinExistence type="predicted"/>
<dbReference type="EMBL" id="CM026433">
    <property type="protein sequence ID" value="KAG0555120.1"/>
    <property type="molecule type" value="Genomic_DNA"/>
</dbReference>
<dbReference type="Pfam" id="PF08325">
    <property type="entry name" value="WLM"/>
    <property type="match status" value="1"/>
</dbReference>
<comment type="caution">
    <text evidence="3">The sequence shown here is derived from an EMBL/GenBank/DDBJ whole genome shotgun (WGS) entry which is preliminary data.</text>
</comment>
<feature type="domain" description="WLM" evidence="2">
    <location>
        <begin position="131"/>
        <end position="319"/>
    </location>
</feature>
<feature type="region of interest" description="Disordered" evidence="1">
    <location>
        <begin position="322"/>
        <end position="367"/>
    </location>
</feature>
<dbReference type="SMART" id="SM00580">
    <property type="entry name" value="PUG"/>
    <property type="match status" value="1"/>
</dbReference>
<dbReference type="SUPFAM" id="SSF54236">
    <property type="entry name" value="Ubiquitin-like"/>
    <property type="match status" value="1"/>
</dbReference>
<gene>
    <name evidence="3" type="ORF">KC19_12G146000</name>
</gene>